<feature type="transmembrane region" description="Helical" evidence="6">
    <location>
        <begin position="261"/>
        <end position="280"/>
    </location>
</feature>
<feature type="transmembrane region" description="Helical" evidence="6">
    <location>
        <begin position="99"/>
        <end position="119"/>
    </location>
</feature>
<keyword evidence="9" id="KW-1185">Reference proteome</keyword>
<feature type="transmembrane region" description="Helical" evidence="6">
    <location>
        <begin position="226"/>
        <end position="249"/>
    </location>
</feature>
<dbReference type="PANTHER" id="PTHR23514">
    <property type="entry name" value="BYPASS OF STOP CODON PROTEIN 6"/>
    <property type="match status" value="1"/>
</dbReference>
<feature type="transmembrane region" description="Helical" evidence="6">
    <location>
        <begin position="292"/>
        <end position="310"/>
    </location>
</feature>
<keyword evidence="4 6" id="KW-0472">Membrane</keyword>
<name>A0ABU0GJH9_9CELL</name>
<feature type="transmembrane region" description="Helical" evidence="6">
    <location>
        <begin position="131"/>
        <end position="150"/>
    </location>
</feature>
<keyword evidence="2 6" id="KW-0812">Transmembrane</keyword>
<evidence type="ECO:0000256" key="3">
    <source>
        <dbReference type="ARBA" id="ARBA00022989"/>
    </source>
</evidence>
<evidence type="ECO:0000256" key="6">
    <source>
        <dbReference type="SAM" id="Phobius"/>
    </source>
</evidence>
<protein>
    <submittedName>
        <fullName evidence="8">MFS family arabinose efflux permease</fullName>
    </submittedName>
</protein>
<feature type="domain" description="Major facilitator superfamily (MFS) profile" evidence="7">
    <location>
        <begin position="226"/>
        <end position="432"/>
    </location>
</feature>
<feature type="compositionally biased region" description="Low complexity" evidence="5">
    <location>
        <begin position="207"/>
        <end position="217"/>
    </location>
</feature>
<dbReference type="InterPro" id="IPR020846">
    <property type="entry name" value="MFS_dom"/>
</dbReference>
<feature type="transmembrane region" description="Helical" evidence="6">
    <location>
        <begin position="377"/>
        <end position="395"/>
    </location>
</feature>
<comment type="caution">
    <text evidence="8">The sequence shown here is derived from an EMBL/GenBank/DDBJ whole genome shotgun (WGS) entry which is preliminary data.</text>
</comment>
<dbReference type="InterPro" id="IPR036259">
    <property type="entry name" value="MFS_trans_sf"/>
</dbReference>
<dbReference type="EMBL" id="JAUSVM010000001">
    <property type="protein sequence ID" value="MDQ0425523.1"/>
    <property type="molecule type" value="Genomic_DNA"/>
</dbReference>
<evidence type="ECO:0000256" key="2">
    <source>
        <dbReference type="ARBA" id="ARBA00022692"/>
    </source>
</evidence>
<comment type="subcellular location">
    <subcellularLocation>
        <location evidence="1">Cell membrane</location>
        <topology evidence="1">Multi-pass membrane protein</topology>
    </subcellularLocation>
</comment>
<feature type="transmembrane region" description="Helical" evidence="6">
    <location>
        <begin position="162"/>
        <end position="181"/>
    </location>
</feature>
<feature type="region of interest" description="Disordered" evidence="5">
    <location>
        <begin position="197"/>
        <end position="217"/>
    </location>
</feature>
<gene>
    <name evidence="8" type="ORF">JO380_001904</name>
</gene>
<dbReference type="SUPFAM" id="SSF103473">
    <property type="entry name" value="MFS general substrate transporter"/>
    <property type="match status" value="1"/>
</dbReference>
<accession>A0ABU0GJH9</accession>
<organism evidence="8 9">
    <name type="scientific">Cellulomonas iranensis</name>
    <dbReference type="NCBI Taxonomy" id="76862"/>
    <lineage>
        <taxon>Bacteria</taxon>
        <taxon>Bacillati</taxon>
        <taxon>Actinomycetota</taxon>
        <taxon>Actinomycetes</taxon>
        <taxon>Micrococcales</taxon>
        <taxon>Cellulomonadaceae</taxon>
        <taxon>Cellulomonas</taxon>
    </lineage>
</organism>
<evidence type="ECO:0000256" key="4">
    <source>
        <dbReference type="ARBA" id="ARBA00023136"/>
    </source>
</evidence>
<keyword evidence="3 6" id="KW-1133">Transmembrane helix</keyword>
<reference evidence="8 9" key="1">
    <citation type="submission" date="2023-07" db="EMBL/GenBank/DDBJ databases">
        <title>Sequencing the genomes of 1000 actinobacteria strains.</title>
        <authorList>
            <person name="Klenk H.-P."/>
        </authorList>
    </citation>
    <scope>NUCLEOTIDE SEQUENCE [LARGE SCALE GENOMIC DNA]</scope>
    <source>
        <strain evidence="8 9">DSM 14785</strain>
    </source>
</reference>
<dbReference type="Proteomes" id="UP001240250">
    <property type="component" value="Unassembled WGS sequence"/>
</dbReference>
<evidence type="ECO:0000256" key="1">
    <source>
        <dbReference type="ARBA" id="ARBA00004651"/>
    </source>
</evidence>
<feature type="transmembrane region" description="Helical" evidence="6">
    <location>
        <begin position="12"/>
        <end position="31"/>
    </location>
</feature>
<evidence type="ECO:0000313" key="8">
    <source>
        <dbReference type="EMBL" id="MDQ0425523.1"/>
    </source>
</evidence>
<feature type="transmembrane region" description="Helical" evidence="6">
    <location>
        <begin position="349"/>
        <end position="371"/>
    </location>
</feature>
<sequence>MTHGTSTRTRVAVAATYVAQGFGYATVVTALPGLKARTGIDDGAIAIVLLLGALLAAAGSVTAERIARGRSSRAAVVVGLLAQAAGLALVTTATSVPPLVGAFVVFALGLGMVDASGNMQGVALQQRVGRPLMSTLFACLTAAAIAAALAQSGFARLGTTTGAVVALLVAAAVAAAVALVARPALLTTDAGVRTTAGRVAPDRGASDRGASGSGAPSRAPLPRAGIWLFGAMVAVAFVVDSAVSSWSTVYLHDWLDAPPSVAPLGYAAYQGAVLVTRLAGDPLVRRFGRERVAMPTVVVAAVGLAVVALVPSPVAAVAGFALAGVGAGTLVPLAFSAAGELAPDRLDEVVARINLFNYAGALVGAVVIGLLSELLGLGPAFFVPALLLVPALGVVPQLGDRPRPGVPEVVAPPGTALPTAPEPPEPDGRPPR</sequence>
<dbReference type="RefSeq" id="WP_070318731.1">
    <property type="nucleotide sequence ID" value="NZ_CP194061.1"/>
</dbReference>
<feature type="transmembrane region" description="Helical" evidence="6">
    <location>
        <begin position="74"/>
        <end position="93"/>
    </location>
</feature>
<dbReference type="InterPro" id="IPR011701">
    <property type="entry name" value="MFS"/>
</dbReference>
<dbReference type="InterPro" id="IPR051788">
    <property type="entry name" value="MFS_Transporter"/>
</dbReference>
<dbReference type="PANTHER" id="PTHR23514:SF13">
    <property type="entry name" value="INNER MEMBRANE PROTEIN YBJJ"/>
    <property type="match status" value="1"/>
</dbReference>
<evidence type="ECO:0000259" key="7">
    <source>
        <dbReference type="PROSITE" id="PS50850"/>
    </source>
</evidence>
<proteinExistence type="predicted"/>
<feature type="transmembrane region" description="Helical" evidence="6">
    <location>
        <begin position="316"/>
        <end position="337"/>
    </location>
</feature>
<feature type="transmembrane region" description="Helical" evidence="6">
    <location>
        <begin position="43"/>
        <end position="62"/>
    </location>
</feature>
<dbReference type="PROSITE" id="PS50850">
    <property type="entry name" value="MFS"/>
    <property type="match status" value="1"/>
</dbReference>
<evidence type="ECO:0000313" key="9">
    <source>
        <dbReference type="Proteomes" id="UP001240250"/>
    </source>
</evidence>
<dbReference type="Pfam" id="PF07690">
    <property type="entry name" value="MFS_1"/>
    <property type="match status" value="1"/>
</dbReference>
<evidence type="ECO:0000256" key="5">
    <source>
        <dbReference type="SAM" id="MobiDB-lite"/>
    </source>
</evidence>
<feature type="region of interest" description="Disordered" evidence="5">
    <location>
        <begin position="400"/>
        <end position="432"/>
    </location>
</feature>
<dbReference type="Gene3D" id="1.20.1250.20">
    <property type="entry name" value="MFS general substrate transporter like domains"/>
    <property type="match status" value="2"/>
</dbReference>